<dbReference type="AlphaFoldDB" id="A0A0K0D5F3"/>
<evidence type="ECO:0000313" key="7">
    <source>
        <dbReference type="WBParaSite" id="ACAC_0000529801-mRNA-1"/>
    </source>
</evidence>
<dbReference type="InterPro" id="IPR019408">
    <property type="entry name" value="7TM_GPCR_serpentine_rcpt_Srab"/>
</dbReference>
<evidence type="ECO:0000256" key="5">
    <source>
        <dbReference type="SAM" id="Phobius"/>
    </source>
</evidence>
<dbReference type="Proteomes" id="UP000035642">
    <property type="component" value="Unassembled WGS sequence"/>
</dbReference>
<name>A0A0K0D5F3_ANGCA</name>
<dbReference type="STRING" id="6313.A0A0K0D5F3"/>
<evidence type="ECO:0000256" key="4">
    <source>
        <dbReference type="ARBA" id="ARBA00023136"/>
    </source>
</evidence>
<proteinExistence type="predicted"/>
<dbReference type="GO" id="GO:0016020">
    <property type="term" value="C:membrane"/>
    <property type="evidence" value="ECO:0007669"/>
    <property type="project" value="UniProtKB-SubCell"/>
</dbReference>
<comment type="subcellular location">
    <subcellularLocation>
        <location evidence="1">Membrane</location>
        <topology evidence="1">Multi-pass membrane protein</topology>
    </subcellularLocation>
</comment>
<keyword evidence="2 5" id="KW-0812">Transmembrane</keyword>
<reference evidence="7" key="2">
    <citation type="submission" date="2017-02" db="UniProtKB">
        <authorList>
            <consortium name="WormBaseParasite"/>
        </authorList>
    </citation>
    <scope>IDENTIFICATION</scope>
</reference>
<organism evidence="6 7">
    <name type="scientific">Angiostrongylus cantonensis</name>
    <name type="common">Rat lungworm</name>
    <dbReference type="NCBI Taxonomy" id="6313"/>
    <lineage>
        <taxon>Eukaryota</taxon>
        <taxon>Metazoa</taxon>
        <taxon>Ecdysozoa</taxon>
        <taxon>Nematoda</taxon>
        <taxon>Chromadorea</taxon>
        <taxon>Rhabditida</taxon>
        <taxon>Rhabditina</taxon>
        <taxon>Rhabditomorpha</taxon>
        <taxon>Strongyloidea</taxon>
        <taxon>Metastrongylidae</taxon>
        <taxon>Angiostrongylus</taxon>
    </lineage>
</organism>
<evidence type="ECO:0000256" key="2">
    <source>
        <dbReference type="ARBA" id="ARBA00022692"/>
    </source>
</evidence>
<dbReference type="Pfam" id="PF10292">
    <property type="entry name" value="7TM_GPCR_Srab"/>
    <property type="match status" value="1"/>
</dbReference>
<reference evidence="6" key="1">
    <citation type="submission" date="2012-09" db="EMBL/GenBank/DDBJ databases">
        <authorList>
            <person name="Martin A.A."/>
        </authorList>
    </citation>
    <scope>NUCLEOTIDE SEQUENCE</scope>
</reference>
<evidence type="ECO:0000256" key="3">
    <source>
        <dbReference type="ARBA" id="ARBA00022989"/>
    </source>
</evidence>
<dbReference type="WBParaSite" id="ACAC_0000529801-mRNA-1">
    <property type="protein sequence ID" value="ACAC_0000529801-mRNA-1"/>
    <property type="gene ID" value="ACAC_0000529801"/>
</dbReference>
<accession>A0A0K0D5F3</accession>
<feature type="transmembrane region" description="Helical" evidence="5">
    <location>
        <begin position="57"/>
        <end position="78"/>
    </location>
</feature>
<keyword evidence="4 5" id="KW-0472">Membrane</keyword>
<protein>
    <submittedName>
        <fullName evidence="7">G_PROTEIN_RECEP_F1_2 domain-containing protein</fullName>
    </submittedName>
</protein>
<feature type="transmembrane region" description="Helical" evidence="5">
    <location>
        <begin position="20"/>
        <end position="45"/>
    </location>
</feature>
<evidence type="ECO:0000256" key="1">
    <source>
        <dbReference type="ARBA" id="ARBA00004141"/>
    </source>
</evidence>
<sequence>MERSFNCDLMQTVSTSPVLLSVLFIQTTISLVSLPLLLITIRIVIGMNLIHHNTKTVLFVFLLALILQSTSRVALHGIDLINFNLPYSSCSARPSETRCVLMRGPVNFSMFLACTSV</sequence>
<keyword evidence="6" id="KW-1185">Reference proteome</keyword>
<evidence type="ECO:0000313" key="6">
    <source>
        <dbReference type="Proteomes" id="UP000035642"/>
    </source>
</evidence>
<keyword evidence="3 5" id="KW-1133">Transmembrane helix</keyword>